<protein>
    <submittedName>
        <fullName evidence="2">Uncharacterized protein</fullName>
    </submittedName>
</protein>
<proteinExistence type="predicted"/>
<organism evidence="2 3">
    <name type="scientific">Actinoplanes couchii</name>
    <dbReference type="NCBI Taxonomy" id="403638"/>
    <lineage>
        <taxon>Bacteria</taxon>
        <taxon>Bacillati</taxon>
        <taxon>Actinomycetota</taxon>
        <taxon>Actinomycetes</taxon>
        <taxon>Micromonosporales</taxon>
        <taxon>Micromonosporaceae</taxon>
        <taxon>Actinoplanes</taxon>
    </lineage>
</organism>
<dbReference type="EMBL" id="BOMG01000068">
    <property type="protein sequence ID" value="GID57158.1"/>
    <property type="molecule type" value="Genomic_DNA"/>
</dbReference>
<evidence type="ECO:0000313" key="3">
    <source>
        <dbReference type="Proteomes" id="UP000612282"/>
    </source>
</evidence>
<gene>
    <name evidence="2" type="ORF">Aco03nite_055620</name>
</gene>
<feature type="compositionally biased region" description="Polar residues" evidence="1">
    <location>
        <begin position="1"/>
        <end position="16"/>
    </location>
</feature>
<name>A0ABQ3XF86_9ACTN</name>
<evidence type="ECO:0000313" key="2">
    <source>
        <dbReference type="EMBL" id="GID57158.1"/>
    </source>
</evidence>
<comment type="caution">
    <text evidence="2">The sequence shown here is derived from an EMBL/GenBank/DDBJ whole genome shotgun (WGS) entry which is preliminary data.</text>
</comment>
<reference evidence="2 3" key="1">
    <citation type="submission" date="2021-01" db="EMBL/GenBank/DDBJ databases">
        <title>Whole genome shotgun sequence of Actinoplanes couchii NBRC 106145.</title>
        <authorList>
            <person name="Komaki H."/>
            <person name="Tamura T."/>
        </authorList>
    </citation>
    <scope>NUCLEOTIDE SEQUENCE [LARGE SCALE GENOMIC DNA]</scope>
    <source>
        <strain evidence="2 3">NBRC 106145</strain>
    </source>
</reference>
<evidence type="ECO:0000256" key="1">
    <source>
        <dbReference type="SAM" id="MobiDB-lite"/>
    </source>
</evidence>
<keyword evidence="3" id="KW-1185">Reference proteome</keyword>
<dbReference type="Proteomes" id="UP000612282">
    <property type="component" value="Unassembled WGS sequence"/>
</dbReference>
<feature type="region of interest" description="Disordered" evidence="1">
    <location>
        <begin position="1"/>
        <end position="34"/>
    </location>
</feature>
<sequence>MSTSIANVDCGSSSVVTRAVDPSGDDRSASPQAPTMSIIVSAAAMAGRRLISREKLMRNQTPGKSFRCPR</sequence>
<accession>A0ABQ3XF86</accession>